<feature type="domain" description="TonB-dependent receptor-like beta-barrel" evidence="13">
    <location>
        <begin position="308"/>
        <end position="746"/>
    </location>
</feature>
<keyword evidence="4" id="KW-0410">Iron transport</keyword>
<dbReference type="PANTHER" id="PTHR32552:SF68">
    <property type="entry name" value="FERRICHROME OUTER MEMBRANE TRANSPORTER_PHAGE RECEPTOR"/>
    <property type="match status" value="1"/>
</dbReference>
<dbReference type="InterPro" id="IPR000531">
    <property type="entry name" value="Beta-barrel_TonB"/>
</dbReference>
<evidence type="ECO:0000256" key="1">
    <source>
        <dbReference type="ARBA" id="ARBA00004571"/>
    </source>
</evidence>
<reference evidence="14 15" key="1">
    <citation type="submission" date="2016-07" db="EMBL/GenBank/DDBJ databases">
        <title>Draft genome of a psychrotolerant acidophile Acidithiobacillus ferrivorans strain YL15.</title>
        <authorList>
            <person name="Peng T."/>
            <person name="Ma L."/>
            <person name="Nan M."/>
            <person name="An N."/>
            <person name="Wang M."/>
            <person name="Qiu G."/>
            <person name="Zeng W."/>
        </authorList>
    </citation>
    <scope>NUCLEOTIDE SEQUENCE [LARGE SCALE GENOMIC DNA]</scope>
    <source>
        <strain evidence="14 15">YL15</strain>
    </source>
</reference>
<dbReference type="GO" id="GO:0009279">
    <property type="term" value="C:cell outer membrane"/>
    <property type="evidence" value="ECO:0007669"/>
    <property type="project" value="UniProtKB-SubCell"/>
</dbReference>
<evidence type="ECO:0000256" key="9">
    <source>
        <dbReference type="ARBA" id="ARBA00023077"/>
    </source>
</evidence>
<keyword evidence="7" id="KW-0408">Iron</keyword>
<dbReference type="Pfam" id="PF00593">
    <property type="entry name" value="TonB_dep_Rec_b-barrel"/>
    <property type="match status" value="1"/>
</dbReference>
<dbReference type="Gene3D" id="2.170.130.10">
    <property type="entry name" value="TonB-dependent receptor, plug domain"/>
    <property type="match status" value="1"/>
</dbReference>
<evidence type="ECO:0000256" key="8">
    <source>
        <dbReference type="ARBA" id="ARBA00023065"/>
    </source>
</evidence>
<keyword evidence="8" id="KW-0406">Ion transport</keyword>
<keyword evidence="5" id="KW-0812">Transmembrane</keyword>
<evidence type="ECO:0000256" key="5">
    <source>
        <dbReference type="ARBA" id="ARBA00022692"/>
    </source>
</evidence>
<keyword evidence="2" id="KW-0813">Transport</keyword>
<evidence type="ECO:0000259" key="13">
    <source>
        <dbReference type="Pfam" id="PF00593"/>
    </source>
</evidence>
<feature type="chain" id="PRO_5008622999" evidence="12">
    <location>
        <begin position="33"/>
        <end position="786"/>
    </location>
</feature>
<dbReference type="GO" id="GO:0015344">
    <property type="term" value="F:siderophore uptake transmembrane transporter activity"/>
    <property type="evidence" value="ECO:0007669"/>
    <property type="project" value="TreeGrafter"/>
</dbReference>
<keyword evidence="14" id="KW-0675">Receptor</keyword>
<dbReference type="Proteomes" id="UP000093129">
    <property type="component" value="Unassembled WGS sequence"/>
</dbReference>
<gene>
    <name evidence="14" type="ORF">BBC27_00585</name>
</gene>
<keyword evidence="9" id="KW-0798">TonB box</keyword>
<dbReference type="Gene3D" id="2.40.170.20">
    <property type="entry name" value="TonB-dependent receptor, beta-barrel domain"/>
    <property type="match status" value="1"/>
</dbReference>
<evidence type="ECO:0000313" key="15">
    <source>
        <dbReference type="Proteomes" id="UP000093129"/>
    </source>
</evidence>
<evidence type="ECO:0000256" key="12">
    <source>
        <dbReference type="SAM" id="SignalP"/>
    </source>
</evidence>
<evidence type="ECO:0000256" key="6">
    <source>
        <dbReference type="ARBA" id="ARBA00022729"/>
    </source>
</evidence>
<evidence type="ECO:0000256" key="10">
    <source>
        <dbReference type="ARBA" id="ARBA00023136"/>
    </source>
</evidence>
<dbReference type="InterPro" id="IPR037066">
    <property type="entry name" value="Plug_dom_sf"/>
</dbReference>
<dbReference type="EMBL" id="MASQ01000057">
    <property type="protein sequence ID" value="OCB03633.1"/>
    <property type="molecule type" value="Genomic_DNA"/>
</dbReference>
<evidence type="ECO:0000256" key="3">
    <source>
        <dbReference type="ARBA" id="ARBA00022452"/>
    </source>
</evidence>
<dbReference type="InterPro" id="IPR036942">
    <property type="entry name" value="Beta-barrel_TonB_sf"/>
</dbReference>
<dbReference type="SUPFAM" id="SSF56935">
    <property type="entry name" value="Porins"/>
    <property type="match status" value="1"/>
</dbReference>
<dbReference type="PANTHER" id="PTHR32552">
    <property type="entry name" value="FERRICHROME IRON RECEPTOR-RELATED"/>
    <property type="match status" value="1"/>
</dbReference>
<evidence type="ECO:0000256" key="7">
    <source>
        <dbReference type="ARBA" id="ARBA00023004"/>
    </source>
</evidence>
<evidence type="ECO:0000313" key="14">
    <source>
        <dbReference type="EMBL" id="OCB03633.1"/>
    </source>
</evidence>
<keyword evidence="10" id="KW-0472">Membrane</keyword>
<organism evidence="14 15">
    <name type="scientific">Acidithiobacillus ferrivorans</name>
    <dbReference type="NCBI Taxonomy" id="160808"/>
    <lineage>
        <taxon>Bacteria</taxon>
        <taxon>Pseudomonadati</taxon>
        <taxon>Pseudomonadota</taxon>
        <taxon>Acidithiobacillia</taxon>
        <taxon>Acidithiobacillales</taxon>
        <taxon>Acidithiobacillaceae</taxon>
        <taxon>Acidithiobacillus</taxon>
    </lineage>
</organism>
<dbReference type="RefSeq" id="WP_065412723.1">
    <property type="nucleotide sequence ID" value="NZ_MASQ01000057.1"/>
</dbReference>
<comment type="caution">
    <text evidence="14">The sequence shown here is derived from an EMBL/GenBank/DDBJ whole genome shotgun (WGS) entry which is preliminary data.</text>
</comment>
<comment type="subcellular location">
    <subcellularLocation>
        <location evidence="1">Cell outer membrane</location>
        <topology evidence="1">Multi-pass membrane protein</topology>
    </subcellularLocation>
</comment>
<dbReference type="InterPro" id="IPR039426">
    <property type="entry name" value="TonB-dep_rcpt-like"/>
</dbReference>
<accession>A0A1B9C129</accession>
<keyword evidence="6 12" id="KW-0732">Signal</keyword>
<dbReference type="AlphaFoldDB" id="A0A1B9C129"/>
<keyword evidence="3" id="KW-1134">Transmembrane beta strand</keyword>
<evidence type="ECO:0000256" key="4">
    <source>
        <dbReference type="ARBA" id="ARBA00022496"/>
    </source>
</evidence>
<name>A0A1B9C129_9PROT</name>
<evidence type="ECO:0000256" key="11">
    <source>
        <dbReference type="ARBA" id="ARBA00023237"/>
    </source>
</evidence>
<evidence type="ECO:0000256" key="2">
    <source>
        <dbReference type="ARBA" id="ARBA00022448"/>
    </source>
</evidence>
<sequence length="786" mass="86356">MDRKDTPTARLKSLRIALFLVGNFGSFSLAHAAGITAATSSEESNNPVNVGEVSRSTEHIMTNKERQLKKADTLLTKKKVFKSTQSELFLNKKNKLYVSPVGGAAQLLTMAPGVHIMSQNPATGVGRDTITINGMGIGWWSGITYRNQIMALFDGIPMNNQTSNDGQWNTSQIPILGLIHGVNLIYGPGNPDNRWYDSLGGTINYVPVQPTAKANATVGLSYGSNNSATTYFRANTGLIDGWATVFGGGYTTSNSPTTPYTFPEHGWAAYLKTAHVFNRGFAAFGFYMEKTLSGHSFQIPVTPVSGYTVNGDNVPGEPYSQATSGFYSVVSPNLWYKYDEVDSYLLYAKQGYQFSRYAEMKNKLWYRYAHRLHQAYFGYYAANKNPETIEHYNPSDGTFGDKADISVRIPHNLVEFGGFFSDQRYHTTISLYNPILGTSQNDPYAFNNDVLTSVFADLYLQDTIHFLHNRLRITPGLAEASFNTTMANLGTPSTPSLIDNTLTPSASTTFARLEPSLGINYRITHHVAFYGNYATTYQNPTDLAYGAYLPSTSIQSDKIQLTKNEDYEAGLRYLSKTLDININYYHDFLTNLLNGVFGSGLGSFNNTGFSLGNAVYNGVNIAASWEPIYNAHIFGSANIQHSYYTKDFSSSGASFAGYSLSGIPKYSFTVGASYKMMVPGGVLIPRIVDHYYAAQTLFDNVTGGPTHLSTVPYNLLNLSLSYKTYLLNRILPGVKGAILTLSGYNILGRQYESAEGISTGYQAPTPVIFAYPGAPAQVFFSATLKF</sequence>
<proteinExistence type="predicted"/>
<feature type="signal peptide" evidence="12">
    <location>
        <begin position="1"/>
        <end position="32"/>
    </location>
</feature>
<protein>
    <submittedName>
        <fullName evidence="14">TonB-dependent receptor</fullName>
    </submittedName>
</protein>
<keyword evidence="11" id="KW-0998">Cell outer membrane</keyword>